<dbReference type="Proteomes" id="UP001152087">
    <property type="component" value="Unassembled WGS sequence"/>
</dbReference>
<keyword evidence="3" id="KW-1185">Reference proteome</keyword>
<dbReference type="Pfam" id="PF13374">
    <property type="entry name" value="TPR_10"/>
    <property type="match status" value="3"/>
</dbReference>
<dbReference type="InterPro" id="IPR053137">
    <property type="entry name" value="NLR-like"/>
</dbReference>
<dbReference type="InterPro" id="IPR011990">
    <property type="entry name" value="TPR-like_helical_dom_sf"/>
</dbReference>
<dbReference type="InterPro" id="IPR019734">
    <property type="entry name" value="TPR_rpt"/>
</dbReference>
<evidence type="ECO:0000259" key="1">
    <source>
        <dbReference type="Pfam" id="PF00931"/>
    </source>
</evidence>
<dbReference type="PANTHER" id="PTHR46082:SF6">
    <property type="entry name" value="AAA+ ATPASE DOMAIN-CONTAINING PROTEIN-RELATED"/>
    <property type="match status" value="1"/>
</dbReference>
<proteinExistence type="predicted"/>
<dbReference type="InterPro" id="IPR027417">
    <property type="entry name" value="P-loop_NTPase"/>
</dbReference>
<evidence type="ECO:0000313" key="3">
    <source>
        <dbReference type="Proteomes" id="UP001152087"/>
    </source>
</evidence>
<protein>
    <recommendedName>
        <fullName evidence="1">NB-ARC domain-containing protein</fullName>
    </recommendedName>
</protein>
<dbReference type="Gene3D" id="1.25.40.10">
    <property type="entry name" value="Tetratricopeptide repeat domain"/>
    <property type="match status" value="3"/>
</dbReference>
<dbReference type="Pfam" id="PF00931">
    <property type="entry name" value="NB-ARC"/>
    <property type="match status" value="1"/>
</dbReference>
<accession>A0A9W8UUK6</accession>
<dbReference type="EMBL" id="JAOQAV010000248">
    <property type="protein sequence ID" value="KAJ4176050.1"/>
    <property type="molecule type" value="Genomic_DNA"/>
</dbReference>
<dbReference type="PANTHER" id="PTHR46082">
    <property type="entry name" value="ATP/GTP-BINDING PROTEIN-RELATED"/>
    <property type="match status" value="1"/>
</dbReference>
<dbReference type="SMART" id="SM00028">
    <property type="entry name" value="TPR"/>
    <property type="match status" value="9"/>
</dbReference>
<comment type="caution">
    <text evidence="2">The sequence shown here is derived from an EMBL/GenBank/DDBJ whole genome shotgun (WGS) entry which is preliminary data.</text>
</comment>
<evidence type="ECO:0000313" key="2">
    <source>
        <dbReference type="EMBL" id="KAJ4176050.1"/>
    </source>
</evidence>
<organism evidence="2 3">
    <name type="scientific">Fusarium falciforme</name>
    <dbReference type="NCBI Taxonomy" id="195108"/>
    <lineage>
        <taxon>Eukaryota</taxon>
        <taxon>Fungi</taxon>
        <taxon>Dikarya</taxon>
        <taxon>Ascomycota</taxon>
        <taxon>Pezizomycotina</taxon>
        <taxon>Sordariomycetes</taxon>
        <taxon>Hypocreomycetidae</taxon>
        <taxon>Hypocreales</taxon>
        <taxon>Nectriaceae</taxon>
        <taxon>Fusarium</taxon>
        <taxon>Fusarium solani species complex</taxon>
    </lineage>
</organism>
<dbReference type="SUPFAM" id="SSF48452">
    <property type="entry name" value="TPR-like"/>
    <property type="match status" value="2"/>
</dbReference>
<dbReference type="InterPro" id="IPR002182">
    <property type="entry name" value="NB-ARC"/>
</dbReference>
<reference evidence="2" key="1">
    <citation type="submission" date="2022-09" db="EMBL/GenBank/DDBJ databases">
        <title>Fusarium specimens isolated from Avocado Roots.</title>
        <authorList>
            <person name="Stajich J."/>
            <person name="Roper C."/>
            <person name="Heimlech-Rivalta G."/>
        </authorList>
    </citation>
    <scope>NUCLEOTIDE SEQUENCE</scope>
    <source>
        <strain evidence="2">A02</strain>
    </source>
</reference>
<sequence>MVPFERNEGFIGRQEIIHQLLDRVPPSANKDACQRTVIEGLGGVGKTQIALEAAFRLRHEYPLCSVFWVPSVDATSFENAYRDIGRLLGVAGIDEDKADVKAIVKAALSHKDAGQWLLIIDNADDSKLLFGPTGLSSFLPCSMNGSILFTTRTREVTVRLDVHPAGIIKTTKMSREEATEMLQARLTETQMQDTASLTGLLDFLDDLPLAIRQASAYMHKTGMTTARYLEQCRSSDSTLVNLLSRDFEDRGRYDTIKNPVATAWLISFRHIARDRPQAGGYLRFMSFLSERDIPIAMLPATDDELEVDEAIGTLEAYGFITKREEGASIDMHRLVRLAMRNWLDQEGQARKTYCGVIGRMEEVFPFPEHENRAIWMKYLPHARIVLESDEKCDDGEAISSLLFNVAGGFSMLGSYQQAEMMYRQALELRKKVVWKEDAFTRASMNNLARVLDSMGQYEEAEKMDRQTLELREKVLGKEHPVTFGSMNNLALVLDSMGHMGQYEEAEKMHRQTLELKEKVLGKEHPDTLGSMSNLAGTLHSQGKYEAAVKMHRQTVELMEKVLGKEHPDTLGSMNNLASVLDSMGQYEEAEKMHRQTLELKEKALGKEHPDTLASMNNLANVLDSTGKYEEAEKMHRQTVELMEKVLGKVHPDTLGSMNNLAGTLHSQGKYEAAVKMHRQTLELKEKVLGKEHRDTLASMNNLARVLDSMGQYEEAEKMHRQTLELKEKALGKEHPDTLGSMNNLASVLDSTGQYEEAEKMHRQTVELKEKVLGKEHPDTLGSMNNLAGTLHSQGKYEAAV</sequence>
<name>A0A9W8UUK6_9HYPO</name>
<dbReference type="Pfam" id="PF13424">
    <property type="entry name" value="TPR_12"/>
    <property type="match status" value="3"/>
</dbReference>
<dbReference type="AlphaFoldDB" id="A0A9W8UUK6"/>
<gene>
    <name evidence="2" type="ORF">NW755_014637</name>
</gene>
<feature type="domain" description="NB-ARC" evidence="1">
    <location>
        <begin position="31"/>
        <end position="187"/>
    </location>
</feature>
<feature type="non-terminal residue" evidence="2">
    <location>
        <position position="800"/>
    </location>
</feature>
<dbReference type="GO" id="GO:0043531">
    <property type="term" value="F:ADP binding"/>
    <property type="evidence" value="ECO:0007669"/>
    <property type="project" value="InterPro"/>
</dbReference>
<dbReference type="PRINTS" id="PR00381">
    <property type="entry name" value="KINESINLIGHT"/>
</dbReference>
<dbReference type="SUPFAM" id="SSF52540">
    <property type="entry name" value="P-loop containing nucleoside triphosphate hydrolases"/>
    <property type="match status" value="1"/>
</dbReference>
<dbReference type="Gene3D" id="3.40.50.300">
    <property type="entry name" value="P-loop containing nucleotide triphosphate hydrolases"/>
    <property type="match status" value="1"/>
</dbReference>